<keyword evidence="3" id="KW-0589">Pheromone response</keyword>
<gene>
    <name evidence="12" type="primary">STE3</name>
</gene>
<feature type="compositionally biased region" description="Pro residues" evidence="10">
    <location>
        <begin position="432"/>
        <end position="449"/>
    </location>
</feature>
<keyword evidence="5 11" id="KW-1133">Transmembrane helix</keyword>
<dbReference type="PRINTS" id="PR00899">
    <property type="entry name" value="GPCRSTE3"/>
</dbReference>
<keyword evidence="4 11" id="KW-0812">Transmembrane</keyword>
<dbReference type="InterPro" id="IPR001499">
    <property type="entry name" value="GPCR_STE3"/>
</dbReference>
<dbReference type="PANTHER" id="PTHR28097">
    <property type="entry name" value="PHEROMONE A FACTOR RECEPTOR"/>
    <property type="match status" value="1"/>
</dbReference>
<feature type="transmembrane region" description="Helical" evidence="11">
    <location>
        <begin position="204"/>
        <end position="225"/>
    </location>
</feature>
<dbReference type="GO" id="GO:0005886">
    <property type="term" value="C:plasma membrane"/>
    <property type="evidence" value="ECO:0007669"/>
    <property type="project" value="TreeGrafter"/>
</dbReference>
<evidence type="ECO:0000256" key="1">
    <source>
        <dbReference type="ARBA" id="ARBA00004141"/>
    </source>
</evidence>
<dbReference type="AlphaFoldDB" id="A0A6C0N1F7"/>
<proteinExistence type="inferred from homology"/>
<feature type="region of interest" description="Disordered" evidence="10">
    <location>
        <begin position="339"/>
        <end position="366"/>
    </location>
</feature>
<feature type="transmembrane region" description="Helical" evidence="11">
    <location>
        <begin position="150"/>
        <end position="174"/>
    </location>
</feature>
<dbReference type="GO" id="GO:0000750">
    <property type="term" value="P:pheromone-dependent signal transduction involved in conjugation with cellular fusion"/>
    <property type="evidence" value="ECO:0007669"/>
    <property type="project" value="TreeGrafter"/>
</dbReference>
<keyword evidence="6" id="KW-0297">G-protein coupled receptor</keyword>
<feature type="transmembrane region" description="Helical" evidence="11">
    <location>
        <begin position="263"/>
        <end position="284"/>
    </location>
</feature>
<feature type="compositionally biased region" description="Polar residues" evidence="10">
    <location>
        <begin position="343"/>
        <end position="360"/>
    </location>
</feature>
<keyword evidence="8 12" id="KW-0675">Receptor</keyword>
<organism evidence="12">
    <name type="scientific">Flammulina filiformis</name>
    <dbReference type="NCBI Taxonomy" id="2060913"/>
    <lineage>
        <taxon>Eukaryota</taxon>
        <taxon>Fungi</taxon>
        <taxon>Dikarya</taxon>
        <taxon>Basidiomycota</taxon>
        <taxon>Agaricomycotina</taxon>
        <taxon>Agaricomycetes</taxon>
        <taxon>Agaricomycetidae</taxon>
        <taxon>Agaricales</taxon>
        <taxon>Marasmiineae</taxon>
        <taxon>Physalacriaceae</taxon>
        <taxon>Flammulina</taxon>
    </lineage>
</organism>
<dbReference type="PRINTS" id="PR00900">
    <property type="entry name" value="PHEROMONEAR"/>
</dbReference>
<dbReference type="InterPro" id="IPR001546">
    <property type="entry name" value="GPCR_Pheromne_A_rcpt"/>
</dbReference>
<keyword evidence="9" id="KW-0807">Transducer</keyword>
<evidence type="ECO:0000256" key="7">
    <source>
        <dbReference type="ARBA" id="ARBA00023136"/>
    </source>
</evidence>
<evidence type="ECO:0000256" key="2">
    <source>
        <dbReference type="ARBA" id="ARBA00011085"/>
    </source>
</evidence>
<evidence type="ECO:0000256" key="11">
    <source>
        <dbReference type="SAM" id="Phobius"/>
    </source>
</evidence>
<reference evidence="12" key="1">
    <citation type="submission" date="2020-01" db="EMBL/GenBank/DDBJ databases">
        <authorList>
            <person name="Xu W."/>
            <person name="Xie B."/>
        </authorList>
    </citation>
    <scope>NUCLEOTIDE SEQUENCE</scope>
</reference>
<evidence type="ECO:0000256" key="3">
    <source>
        <dbReference type="ARBA" id="ARBA00022507"/>
    </source>
</evidence>
<name>A0A6C0N1F7_9AGAR</name>
<dbReference type="EMBL" id="MN964255">
    <property type="protein sequence ID" value="QHW03271.1"/>
    <property type="molecule type" value="Genomic_DNA"/>
</dbReference>
<feature type="transmembrane region" description="Helical" evidence="11">
    <location>
        <begin position="6"/>
        <end position="22"/>
    </location>
</feature>
<comment type="subcellular location">
    <subcellularLocation>
        <location evidence="1">Membrane</location>
        <topology evidence="1">Multi-pass membrane protein</topology>
    </subcellularLocation>
</comment>
<sequence length="457" mass="51401">MHYELPVVAFIAATSLLLPLTWHWQAKNVAILSIIFWLFVENIIYGVDAIVWGNTAEVKIPIWCDITTKLIIGGQFALPAACLCVCIHLERVASVRAAHTTLKDKKRRNIFEFVMCFGLPVIFMALHYVVQGHRFDIADGYGCRPTTYFSVAGIFIVYLPSIVLSLACLVYAGLALRHFLIRRITFAAHLASKSALTTSRYMRLILMAIMQMIWTLSVTSFSLSYTASVIPIRPWTNWADVHSDFLRVDQFVMGIFPQRVQTAYYVLWWTVPASTFIFVAFFAFGKEAVEQYKAAFSFCYRLVARKDKPTTDAWPSQSNTKNQGLKSFQLPLHNIAEPRLTRSDSSASSTVIQSPTSKYSKNGMERTIDTTASYTHSHTRTSLESRSDADVTFAVYSPSSSPVALRFPDSPLYPPSPTPHSVYTVPSLSAFPQPPTTTTPTSPRGPPPQYYRYSSRF</sequence>
<evidence type="ECO:0000256" key="5">
    <source>
        <dbReference type="ARBA" id="ARBA00022989"/>
    </source>
</evidence>
<comment type="similarity">
    <text evidence="2">Belongs to the G-protein coupled receptor 4 family.</text>
</comment>
<dbReference type="Pfam" id="PF02076">
    <property type="entry name" value="STE3"/>
    <property type="match status" value="1"/>
</dbReference>
<evidence type="ECO:0000256" key="4">
    <source>
        <dbReference type="ARBA" id="ARBA00022692"/>
    </source>
</evidence>
<feature type="region of interest" description="Disordered" evidence="10">
    <location>
        <begin position="412"/>
        <end position="457"/>
    </location>
</feature>
<dbReference type="GO" id="GO:0004933">
    <property type="term" value="F:mating-type a-factor pheromone receptor activity"/>
    <property type="evidence" value="ECO:0007669"/>
    <property type="project" value="InterPro"/>
</dbReference>
<feature type="transmembrane region" description="Helical" evidence="11">
    <location>
        <begin position="70"/>
        <end position="89"/>
    </location>
</feature>
<evidence type="ECO:0000313" key="12">
    <source>
        <dbReference type="EMBL" id="QHW03271.1"/>
    </source>
</evidence>
<protein>
    <submittedName>
        <fullName evidence="12">Putative pheromone receptor protein isoform 1</fullName>
    </submittedName>
</protein>
<evidence type="ECO:0000256" key="9">
    <source>
        <dbReference type="ARBA" id="ARBA00023224"/>
    </source>
</evidence>
<accession>A0A6C0N1F7</accession>
<evidence type="ECO:0000256" key="6">
    <source>
        <dbReference type="ARBA" id="ARBA00023040"/>
    </source>
</evidence>
<evidence type="ECO:0000256" key="8">
    <source>
        <dbReference type="ARBA" id="ARBA00023170"/>
    </source>
</evidence>
<feature type="transmembrane region" description="Helical" evidence="11">
    <location>
        <begin position="29"/>
        <end position="50"/>
    </location>
</feature>
<dbReference type="CDD" id="cd14966">
    <property type="entry name" value="7tmD_STE3"/>
    <property type="match status" value="1"/>
</dbReference>
<keyword evidence="7 11" id="KW-0472">Membrane</keyword>
<evidence type="ECO:0000256" key="10">
    <source>
        <dbReference type="SAM" id="MobiDB-lite"/>
    </source>
</evidence>
<feature type="transmembrane region" description="Helical" evidence="11">
    <location>
        <begin position="110"/>
        <end position="130"/>
    </location>
</feature>
<dbReference type="PANTHER" id="PTHR28097:SF1">
    <property type="entry name" value="PHEROMONE A FACTOR RECEPTOR"/>
    <property type="match status" value="1"/>
</dbReference>